<dbReference type="Proteomes" id="UP000287156">
    <property type="component" value="Unassembled WGS sequence"/>
</dbReference>
<proteinExistence type="predicted"/>
<reference evidence="1" key="1">
    <citation type="submission" date="2018-12" db="EMBL/GenBank/DDBJ databases">
        <authorList>
            <person name="Sun L."/>
            <person name="Chen Z."/>
        </authorList>
    </citation>
    <scope>NUCLEOTIDE SEQUENCE [LARGE SCALE GENOMIC DNA]</scope>
    <source>
        <strain evidence="1">3-2-2</strain>
    </source>
</reference>
<evidence type="ECO:0000313" key="1">
    <source>
        <dbReference type="EMBL" id="RST74123.1"/>
    </source>
</evidence>
<gene>
    <name evidence="1" type="ORF">D4T97_010600</name>
</gene>
<evidence type="ECO:0000313" key="2">
    <source>
        <dbReference type="Proteomes" id="UP000287156"/>
    </source>
</evidence>
<comment type="caution">
    <text evidence="1">The sequence shown here is derived from an EMBL/GenBank/DDBJ whole genome shotgun (WGS) entry which is preliminary data.</text>
</comment>
<name>A0A429XZB6_9BACI</name>
<dbReference type="Pfam" id="PF06684">
    <property type="entry name" value="AA_synth"/>
    <property type="match status" value="1"/>
</dbReference>
<dbReference type="SUPFAM" id="SSF160519">
    <property type="entry name" value="BB2672-like"/>
    <property type="match status" value="1"/>
</dbReference>
<sequence>MILEKKLKIRKLYSFTDEVVVEQDQPLETPIKRSVAAAVFKNPYANMYQEDLSLLYGFGEKLGEILSQKAVEGLRLQSGEEAECYGKAVMVGPKGEIEHGHATIHPKIGSPIRSAIGGPDTSRAIIPSTAKIATPGTSIDIPVHYKDSEWVFSHIDTITLTVPDAPYEDEILVAVALTTAGRPLSRIPGMQKQEVELAVKK</sequence>
<dbReference type="OrthoDB" id="9803312at2"/>
<dbReference type="InterPro" id="IPR009569">
    <property type="entry name" value="AA_synth_put"/>
</dbReference>
<accession>A0A429XZB6</accession>
<keyword evidence="2" id="KW-1185">Reference proteome</keyword>
<protein>
    <submittedName>
        <fullName evidence="1">Amino acid synthesis family protein</fullName>
    </submittedName>
</protein>
<dbReference type="Gene3D" id="3.30.1330.110">
    <property type="entry name" value="BB2672"/>
    <property type="match status" value="1"/>
</dbReference>
<dbReference type="InterPro" id="IPR035936">
    <property type="entry name" value="BB2672"/>
</dbReference>
<dbReference type="EMBL" id="QYTV02000004">
    <property type="protein sequence ID" value="RST74123.1"/>
    <property type="molecule type" value="Genomic_DNA"/>
</dbReference>
<organism evidence="1 2">
    <name type="scientific">Siminovitchia acidinfaciens</name>
    <dbReference type="NCBI Taxonomy" id="2321395"/>
    <lineage>
        <taxon>Bacteria</taxon>
        <taxon>Bacillati</taxon>
        <taxon>Bacillota</taxon>
        <taxon>Bacilli</taxon>
        <taxon>Bacillales</taxon>
        <taxon>Bacillaceae</taxon>
        <taxon>Siminovitchia</taxon>
    </lineage>
</organism>
<dbReference type="AlphaFoldDB" id="A0A429XZB6"/>